<comment type="caution">
    <text evidence="1">The sequence shown here is derived from an EMBL/GenBank/DDBJ whole genome shotgun (WGS) entry which is preliminary data.</text>
</comment>
<keyword evidence="2" id="KW-1185">Reference proteome</keyword>
<dbReference type="AlphaFoldDB" id="A0A368VDK8"/>
<dbReference type="RefSeq" id="WP_158546730.1">
    <property type="nucleotide sequence ID" value="NZ_QPJC01000017.1"/>
</dbReference>
<dbReference type="EMBL" id="QPJC01000017">
    <property type="protein sequence ID" value="RCW39186.1"/>
    <property type="molecule type" value="Genomic_DNA"/>
</dbReference>
<dbReference type="InterPro" id="IPR025680">
    <property type="entry name" value="DddI"/>
</dbReference>
<dbReference type="Proteomes" id="UP000253495">
    <property type="component" value="Unassembled WGS sequence"/>
</dbReference>
<evidence type="ECO:0000313" key="1">
    <source>
        <dbReference type="EMBL" id="RCW39186.1"/>
    </source>
</evidence>
<sequence length="168" mass="19239">MILNAVLDDGFEYAETPEQADALVRRVVSELRSGNPWVNMDAGDEVTFVLGDRKYTDEDLFGNWDPYGELQVTANTRTGFGAVRWNYRFMSCSAEPPWDPQVIGDPGFPRWYHPRYVIPLARVEESVREFSRTGGQRPGCIEWAEDGGDHDRLYLDAVQYRAMFRHAA</sequence>
<name>A0A368VDK8_9ACTN</name>
<proteinExistence type="predicted"/>
<organism evidence="1 2">
    <name type="scientific">Halopolyspora algeriensis</name>
    <dbReference type="NCBI Taxonomy" id="1500506"/>
    <lineage>
        <taxon>Bacteria</taxon>
        <taxon>Bacillati</taxon>
        <taxon>Actinomycetota</taxon>
        <taxon>Actinomycetes</taxon>
        <taxon>Actinomycetes incertae sedis</taxon>
        <taxon>Halopolyspora</taxon>
    </lineage>
</organism>
<reference evidence="1 2" key="1">
    <citation type="submission" date="2018-07" db="EMBL/GenBank/DDBJ databases">
        <title>Genomic Encyclopedia of Type Strains, Phase III (KMG-III): the genomes of soil and plant-associated and newly described type strains.</title>
        <authorList>
            <person name="Whitman W."/>
        </authorList>
    </citation>
    <scope>NUCLEOTIDE SEQUENCE [LARGE SCALE GENOMIC DNA]</scope>
    <source>
        <strain evidence="1 2">CECT 8575</strain>
    </source>
</reference>
<gene>
    <name evidence="1" type="ORF">DFQ14_11722</name>
</gene>
<dbReference type="Pfam" id="PF14430">
    <property type="entry name" value="Imm1"/>
    <property type="match status" value="1"/>
</dbReference>
<accession>A0A368VDK8</accession>
<protein>
    <submittedName>
        <fullName evidence="1">Immunity protein Imm1 of predicted polymorphic toxin system</fullName>
    </submittedName>
</protein>
<evidence type="ECO:0000313" key="2">
    <source>
        <dbReference type="Proteomes" id="UP000253495"/>
    </source>
</evidence>